<protein>
    <submittedName>
        <fullName evidence="1">Uncharacterized protein</fullName>
    </submittedName>
</protein>
<proteinExistence type="predicted"/>
<gene>
    <name evidence="1" type="ORF">LCGC14_1831850</name>
</gene>
<feature type="non-terminal residue" evidence="1">
    <location>
        <position position="1"/>
    </location>
</feature>
<evidence type="ECO:0000313" key="1">
    <source>
        <dbReference type="EMBL" id="KKL97697.1"/>
    </source>
</evidence>
<organism evidence="1">
    <name type="scientific">marine sediment metagenome</name>
    <dbReference type="NCBI Taxonomy" id="412755"/>
    <lineage>
        <taxon>unclassified sequences</taxon>
        <taxon>metagenomes</taxon>
        <taxon>ecological metagenomes</taxon>
    </lineage>
</organism>
<accession>A0A0F9JFC1</accession>
<name>A0A0F9JFC1_9ZZZZ</name>
<dbReference type="EMBL" id="LAZR01018105">
    <property type="protein sequence ID" value="KKL97697.1"/>
    <property type="molecule type" value="Genomic_DNA"/>
</dbReference>
<sequence>LDLCVKCGHPMEEKSACQHVAHGNDWHDEPVKASVKSAVKGKNEFAVGSFAGDALTWDSVNSAIAKLTANQKSPYMAAGGTPPKPTFGKLQWKYEDLPDYFTEATGSLKTVEVGNVFVDVNGHMQQIVAIGKDASDGDSAVITTQPGVTTQPEPLPSVKLDFDSLPSWMDGKKIGDVLSGIAFEGKPARITDIVTHASHGVSYTVTLQPVSATWKTDPPYKAAAIATGASKITWGGGMVLKKTPLSFAKMGGGMDVTSASGCTSSEVQAILDKVKNSSTSYTDRYLEAMQKITFKDAAHKPKLSQLMVLSEILYDGDTEVYTTNAHTLFCDRAIKMGLLGIGDRYSIEVKALEAACELVRFGSKHEPRDLDLSELAPFIVATRYIDLEG</sequence>
<reference evidence="1" key="1">
    <citation type="journal article" date="2015" name="Nature">
        <title>Complex archaea that bridge the gap between prokaryotes and eukaryotes.</title>
        <authorList>
            <person name="Spang A."/>
            <person name="Saw J.H."/>
            <person name="Jorgensen S.L."/>
            <person name="Zaremba-Niedzwiedzka K."/>
            <person name="Martijn J."/>
            <person name="Lind A.E."/>
            <person name="van Eijk R."/>
            <person name="Schleper C."/>
            <person name="Guy L."/>
            <person name="Ettema T.J."/>
        </authorList>
    </citation>
    <scope>NUCLEOTIDE SEQUENCE</scope>
</reference>
<comment type="caution">
    <text evidence="1">The sequence shown here is derived from an EMBL/GenBank/DDBJ whole genome shotgun (WGS) entry which is preliminary data.</text>
</comment>
<dbReference type="AlphaFoldDB" id="A0A0F9JFC1"/>